<dbReference type="GO" id="GO:0005737">
    <property type="term" value="C:cytoplasm"/>
    <property type="evidence" value="ECO:0007669"/>
    <property type="project" value="TreeGrafter"/>
</dbReference>
<keyword evidence="3 6" id="KW-0808">Transferase</keyword>
<dbReference type="HAMAP" id="MF_00065">
    <property type="entry name" value="Adenylyl_sulf_kinase"/>
    <property type="match status" value="1"/>
</dbReference>
<keyword evidence="6 7" id="KW-0418">Kinase</keyword>
<dbReference type="Proteomes" id="UP000316213">
    <property type="component" value="Unassembled WGS sequence"/>
</dbReference>
<dbReference type="NCBIfam" id="TIGR00455">
    <property type="entry name" value="apsK"/>
    <property type="match status" value="1"/>
</dbReference>
<feature type="transmembrane region" description="Helical" evidence="8">
    <location>
        <begin position="118"/>
        <end position="140"/>
    </location>
</feature>
<dbReference type="GO" id="GO:0070814">
    <property type="term" value="P:hydrogen sulfide biosynthetic process"/>
    <property type="evidence" value="ECO:0007669"/>
    <property type="project" value="UniProtKB-UniRule"/>
</dbReference>
<evidence type="ECO:0000256" key="1">
    <source>
        <dbReference type="ARBA" id="ARBA00001823"/>
    </source>
</evidence>
<feature type="domain" description="APS kinase" evidence="9">
    <location>
        <begin position="39"/>
        <end position="209"/>
    </location>
</feature>
<dbReference type="InterPro" id="IPR002891">
    <property type="entry name" value="APS"/>
</dbReference>
<evidence type="ECO:0000256" key="5">
    <source>
        <dbReference type="ARBA" id="ARBA00022840"/>
    </source>
</evidence>
<dbReference type="AlphaFoldDB" id="A0A5C6ATP1"/>
<evidence type="ECO:0000256" key="3">
    <source>
        <dbReference type="ARBA" id="ARBA00022679"/>
    </source>
</evidence>
<organism evidence="10 11">
    <name type="scientific">Neorhodopirellula pilleata</name>
    <dbReference type="NCBI Taxonomy" id="2714738"/>
    <lineage>
        <taxon>Bacteria</taxon>
        <taxon>Pseudomonadati</taxon>
        <taxon>Planctomycetota</taxon>
        <taxon>Planctomycetia</taxon>
        <taxon>Pirellulales</taxon>
        <taxon>Pirellulaceae</taxon>
        <taxon>Neorhodopirellula</taxon>
    </lineage>
</organism>
<dbReference type="GO" id="GO:0004781">
    <property type="term" value="F:sulfate adenylyltransferase (ATP) activity"/>
    <property type="evidence" value="ECO:0007669"/>
    <property type="project" value="TreeGrafter"/>
</dbReference>
<dbReference type="Gene3D" id="3.40.50.300">
    <property type="entry name" value="P-loop containing nucleotide triphosphate hydrolases"/>
    <property type="match status" value="1"/>
</dbReference>
<keyword evidence="8" id="KW-0812">Transmembrane</keyword>
<evidence type="ECO:0000256" key="7">
    <source>
        <dbReference type="RuleBase" id="RU004347"/>
    </source>
</evidence>
<evidence type="ECO:0000313" key="11">
    <source>
        <dbReference type="Proteomes" id="UP000316213"/>
    </source>
</evidence>
<keyword evidence="4 6" id="KW-0547">Nucleotide-binding</keyword>
<dbReference type="GO" id="GO:0010134">
    <property type="term" value="P:sulfate assimilation via adenylyl sulfate reduction"/>
    <property type="evidence" value="ECO:0007669"/>
    <property type="project" value="TreeGrafter"/>
</dbReference>
<evidence type="ECO:0000256" key="8">
    <source>
        <dbReference type="SAM" id="Phobius"/>
    </source>
</evidence>
<dbReference type="RefSeq" id="WP_146576799.1">
    <property type="nucleotide sequence ID" value="NZ_SJPM01000002.1"/>
</dbReference>
<reference evidence="10 11" key="1">
    <citation type="submission" date="2019-02" db="EMBL/GenBank/DDBJ databases">
        <title>Deep-cultivation of Planctomycetes and their phenomic and genomic characterization uncovers novel biology.</title>
        <authorList>
            <person name="Wiegand S."/>
            <person name="Jogler M."/>
            <person name="Boedeker C."/>
            <person name="Pinto D."/>
            <person name="Vollmers J."/>
            <person name="Rivas-Marin E."/>
            <person name="Kohn T."/>
            <person name="Peeters S.H."/>
            <person name="Heuer A."/>
            <person name="Rast P."/>
            <person name="Oberbeckmann S."/>
            <person name="Bunk B."/>
            <person name="Jeske O."/>
            <person name="Meyerdierks A."/>
            <person name="Storesund J.E."/>
            <person name="Kallscheuer N."/>
            <person name="Luecker S."/>
            <person name="Lage O.M."/>
            <person name="Pohl T."/>
            <person name="Merkel B.J."/>
            <person name="Hornburger P."/>
            <person name="Mueller R.-W."/>
            <person name="Bruemmer F."/>
            <person name="Labrenz M."/>
            <person name="Spormann A.M."/>
            <person name="Op Den Camp H."/>
            <person name="Overmann J."/>
            <person name="Amann R."/>
            <person name="Jetten M.S.M."/>
            <person name="Mascher T."/>
            <person name="Medema M.H."/>
            <person name="Devos D.P."/>
            <person name="Kaster A.-K."/>
            <person name="Ovreas L."/>
            <person name="Rohde M."/>
            <person name="Galperin M.Y."/>
            <person name="Jogler C."/>
        </authorList>
    </citation>
    <scope>NUCLEOTIDE SEQUENCE [LARGE SCALE GENOMIC DNA]</scope>
    <source>
        <strain evidence="10 11">Pla100</strain>
    </source>
</reference>
<keyword evidence="6" id="KW-0597">Phosphoprotein</keyword>
<dbReference type="NCBIfam" id="NF003013">
    <property type="entry name" value="PRK03846.1"/>
    <property type="match status" value="1"/>
</dbReference>
<evidence type="ECO:0000313" key="10">
    <source>
        <dbReference type="EMBL" id="TWU01514.1"/>
    </source>
</evidence>
<proteinExistence type="inferred from homology"/>
<dbReference type="Pfam" id="PF01583">
    <property type="entry name" value="APS_kinase"/>
    <property type="match status" value="1"/>
</dbReference>
<keyword evidence="8" id="KW-1133">Transmembrane helix</keyword>
<dbReference type="OrthoDB" id="9804504at2"/>
<dbReference type="EC" id="2.7.1.25" evidence="2 6"/>
<feature type="binding site" evidence="6">
    <location>
        <begin position="47"/>
        <end position="54"/>
    </location>
    <ligand>
        <name>ATP</name>
        <dbReference type="ChEBI" id="CHEBI:30616"/>
    </ligand>
</feature>
<dbReference type="CDD" id="cd02027">
    <property type="entry name" value="APSK"/>
    <property type="match status" value="1"/>
</dbReference>
<dbReference type="SUPFAM" id="SSF52540">
    <property type="entry name" value="P-loop containing nucleoside triphosphate hydrolases"/>
    <property type="match status" value="1"/>
</dbReference>
<gene>
    <name evidence="6 10" type="primary">cysC</name>
    <name evidence="10" type="ORF">Pla100_12490</name>
</gene>
<keyword evidence="5 6" id="KW-0067">ATP-binding</keyword>
<dbReference type="GO" id="GO:0019379">
    <property type="term" value="P:sulfate assimilation, phosphoadenylyl sulfate reduction by phosphoadenylyl-sulfate reductase (thioredoxin)"/>
    <property type="evidence" value="ECO:0007669"/>
    <property type="project" value="TreeGrafter"/>
</dbReference>
<comment type="caution">
    <text evidence="10">The sequence shown here is derived from an EMBL/GenBank/DDBJ whole genome shotgun (WGS) entry which is preliminary data.</text>
</comment>
<evidence type="ECO:0000256" key="6">
    <source>
        <dbReference type="HAMAP-Rule" id="MF_00065"/>
    </source>
</evidence>
<comment type="catalytic activity">
    <reaction evidence="1 6 7">
        <text>adenosine 5'-phosphosulfate + ATP = 3'-phosphoadenylyl sulfate + ADP + H(+)</text>
        <dbReference type="Rhea" id="RHEA:24152"/>
        <dbReference type="ChEBI" id="CHEBI:15378"/>
        <dbReference type="ChEBI" id="CHEBI:30616"/>
        <dbReference type="ChEBI" id="CHEBI:58243"/>
        <dbReference type="ChEBI" id="CHEBI:58339"/>
        <dbReference type="ChEBI" id="CHEBI:456216"/>
        <dbReference type="EC" id="2.7.1.25"/>
    </reaction>
</comment>
<keyword evidence="11" id="KW-1185">Reference proteome</keyword>
<sequence>MNESLSPNGASKDNDVSKDIVWHEDTVTREHREVNLDQRGCVVWFTGLSGCGKSTIANELDRLLIEHGAASTLLDGDNVRHGLCAPPAVLAVEHGDEFATRFGLGFSAIDREENIRRIGAVTTLMASAGLITLAAFVSPYRRDRDRVRKMVETSGQEGDFFEVFVDTPIEVCQQRDPKGLYKKAIAGEIKNFTGISDPYEAPEKPEIHLTHREDATPTDQAKEIFDALLRCGVISH</sequence>
<comment type="function">
    <text evidence="6 7">Catalyzes the synthesis of activated sulfate.</text>
</comment>
<dbReference type="InterPro" id="IPR027417">
    <property type="entry name" value="P-loop_NTPase"/>
</dbReference>
<comment type="similarity">
    <text evidence="6 7">Belongs to the APS kinase family.</text>
</comment>
<evidence type="ECO:0000256" key="2">
    <source>
        <dbReference type="ARBA" id="ARBA00012121"/>
    </source>
</evidence>
<dbReference type="PANTHER" id="PTHR42700">
    <property type="entry name" value="SULFATE ADENYLYLTRANSFERASE"/>
    <property type="match status" value="1"/>
</dbReference>
<keyword evidence="8" id="KW-0472">Membrane</keyword>
<evidence type="ECO:0000256" key="4">
    <source>
        <dbReference type="ARBA" id="ARBA00022741"/>
    </source>
</evidence>
<dbReference type="PANTHER" id="PTHR42700:SF3">
    <property type="entry name" value="BIFUNCTIONAL SAT_APS KINASE-RELATED"/>
    <property type="match status" value="1"/>
</dbReference>
<dbReference type="EMBL" id="SJPM01000002">
    <property type="protein sequence ID" value="TWU01514.1"/>
    <property type="molecule type" value="Genomic_DNA"/>
</dbReference>
<protein>
    <recommendedName>
        <fullName evidence="2 6">Adenylyl-sulfate kinase</fullName>
        <ecNumber evidence="2 6">2.7.1.25</ecNumber>
    </recommendedName>
    <alternativeName>
        <fullName evidence="6">APS kinase</fullName>
    </alternativeName>
    <alternativeName>
        <fullName evidence="6">ATP adenosine-5'-phosphosulfate 3'-phosphotransferase</fullName>
    </alternativeName>
    <alternativeName>
        <fullName evidence="6">Adenosine-5'-phosphosulfate kinase</fullName>
    </alternativeName>
</protein>
<dbReference type="GO" id="GO:0005524">
    <property type="term" value="F:ATP binding"/>
    <property type="evidence" value="ECO:0007669"/>
    <property type="project" value="UniProtKB-UniRule"/>
</dbReference>
<comment type="pathway">
    <text evidence="6 7">Sulfur metabolism; hydrogen sulfide biosynthesis; sulfite from sulfate: step 2/3.</text>
</comment>
<name>A0A5C6ATP1_9BACT</name>
<dbReference type="InterPro" id="IPR059117">
    <property type="entry name" value="APS_kinase_dom"/>
</dbReference>
<dbReference type="UniPathway" id="UPA00140">
    <property type="reaction ID" value="UER00205"/>
</dbReference>
<dbReference type="GO" id="GO:0004020">
    <property type="term" value="F:adenylylsulfate kinase activity"/>
    <property type="evidence" value="ECO:0007669"/>
    <property type="project" value="UniProtKB-UniRule"/>
</dbReference>
<evidence type="ECO:0000259" key="9">
    <source>
        <dbReference type="Pfam" id="PF01583"/>
    </source>
</evidence>
<accession>A0A5C6ATP1</accession>
<feature type="active site" description="Phosphoserine intermediate" evidence="6">
    <location>
        <position position="138"/>
    </location>
</feature>
<dbReference type="InterPro" id="IPR050512">
    <property type="entry name" value="Sulf_AdTrans/APS_kinase"/>
</dbReference>